<proteinExistence type="predicted"/>
<comment type="caution">
    <text evidence="1">The sequence shown here is derived from an EMBL/GenBank/DDBJ whole genome shotgun (WGS) entry which is preliminary data.</text>
</comment>
<keyword evidence="2" id="KW-1185">Reference proteome</keyword>
<reference evidence="1" key="1">
    <citation type="submission" date="2019-06" db="EMBL/GenBank/DDBJ databases">
        <authorList>
            <person name="Zheng W."/>
        </authorList>
    </citation>
    <scope>NUCLEOTIDE SEQUENCE</scope>
    <source>
        <strain evidence="1">QDHG01</strain>
    </source>
</reference>
<evidence type="ECO:0000313" key="1">
    <source>
        <dbReference type="EMBL" id="TNV72152.1"/>
    </source>
</evidence>
<dbReference type="AlphaFoldDB" id="A0A8J8SV93"/>
<accession>A0A8J8SV93</accession>
<organism evidence="1 2">
    <name type="scientific">Halteria grandinella</name>
    <dbReference type="NCBI Taxonomy" id="5974"/>
    <lineage>
        <taxon>Eukaryota</taxon>
        <taxon>Sar</taxon>
        <taxon>Alveolata</taxon>
        <taxon>Ciliophora</taxon>
        <taxon>Intramacronucleata</taxon>
        <taxon>Spirotrichea</taxon>
        <taxon>Stichotrichia</taxon>
        <taxon>Sporadotrichida</taxon>
        <taxon>Halteriidae</taxon>
        <taxon>Halteria</taxon>
    </lineage>
</organism>
<dbReference type="Proteomes" id="UP000785679">
    <property type="component" value="Unassembled WGS sequence"/>
</dbReference>
<gene>
    <name evidence="1" type="ORF">FGO68_gene13248</name>
</gene>
<dbReference type="EMBL" id="RRYP01023994">
    <property type="protein sequence ID" value="TNV72152.1"/>
    <property type="molecule type" value="Genomic_DNA"/>
</dbReference>
<name>A0A8J8SV93_HALGN</name>
<protein>
    <submittedName>
        <fullName evidence="1">Uncharacterized protein</fullName>
    </submittedName>
</protein>
<sequence>MQNNVILSIIVAALQGHQVVYELLRVLNHLLCPLAKHRDCLHRYIRIKAILKSDIHQVVEYLIIIRDRLRLLLLAGALVVQHCRILTHLQSLPQHLFLIIGIFRHLFVVLIVHNGWQLLD</sequence>
<evidence type="ECO:0000313" key="2">
    <source>
        <dbReference type="Proteomes" id="UP000785679"/>
    </source>
</evidence>